<name>A0A8J5N0J5_HOMAM</name>
<dbReference type="AlphaFoldDB" id="A0A8J5N0J5"/>
<evidence type="ECO:0000256" key="1">
    <source>
        <dbReference type="SAM" id="SignalP"/>
    </source>
</evidence>
<protein>
    <submittedName>
        <fullName evidence="2">Putative polehole-like 1</fullName>
    </submittedName>
</protein>
<feature type="chain" id="PRO_5035212170" evidence="1">
    <location>
        <begin position="28"/>
        <end position="438"/>
    </location>
</feature>
<feature type="non-terminal residue" evidence="2">
    <location>
        <position position="438"/>
    </location>
</feature>
<organism evidence="2 3">
    <name type="scientific">Homarus americanus</name>
    <name type="common">American lobster</name>
    <dbReference type="NCBI Taxonomy" id="6706"/>
    <lineage>
        <taxon>Eukaryota</taxon>
        <taxon>Metazoa</taxon>
        <taxon>Ecdysozoa</taxon>
        <taxon>Arthropoda</taxon>
        <taxon>Crustacea</taxon>
        <taxon>Multicrustacea</taxon>
        <taxon>Malacostraca</taxon>
        <taxon>Eumalacostraca</taxon>
        <taxon>Eucarida</taxon>
        <taxon>Decapoda</taxon>
        <taxon>Pleocyemata</taxon>
        <taxon>Astacidea</taxon>
        <taxon>Nephropoidea</taxon>
        <taxon>Nephropidae</taxon>
        <taxon>Homarus</taxon>
    </lineage>
</organism>
<dbReference type="Proteomes" id="UP000747542">
    <property type="component" value="Unassembled WGS sequence"/>
</dbReference>
<reference evidence="2" key="1">
    <citation type="journal article" date="2021" name="Sci. Adv.">
        <title>The American lobster genome reveals insights on longevity, neural, and immune adaptations.</title>
        <authorList>
            <person name="Polinski J.M."/>
            <person name="Zimin A.V."/>
            <person name="Clark K.F."/>
            <person name="Kohn A.B."/>
            <person name="Sadowski N."/>
            <person name="Timp W."/>
            <person name="Ptitsyn A."/>
            <person name="Khanna P."/>
            <person name="Romanova D.Y."/>
            <person name="Williams P."/>
            <person name="Greenwood S.J."/>
            <person name="Moroz L.L."/>
            <person name="Walt D.R."/>
            <person name="Bodnar A.G."/>
        </authorList>
    </citation>
    <scope>NUCLEOTIDE SEQUENCE</scope>
    <source>
        <strain evidence="2">GMGI-L3</strain>
    </source>
</reference>
<evidence type="ECO:0000313" key="3">
    <source>
        <dbReference type="Proteomes" id="UP000747542"/>
    </source>
</evidence>
<dbReference type="EMBL" id="JAHLQT010013238">
    <property type="protein sequence ID" value="KAG7170903.1"/>
    <property type="molecule type" value="Genomic_DNA"/>
</dbReference>
<keyword evidence="3" id="KW-1185">Reference proteome</keyword>
<accession>A0A8J5N0J5</accession>
<sequence length="438" mass="48913">MYRRRGRVCSTTLLGMFMWATIITASATITAVDFDTPHMALPGLPSIEDLMDSVPDQPFETLADVDAFMTSLMDLADLYLEKAFTAHTHRYKRALDVTSVTVTGTQIYNFNFFNPTEFNAASLERVSGRQLLATPEKVYWILGYPRSGWQSVIEMSRLDYRIKLLAKFRLESIAIDKIDRITLPNRLYVLIDNYFDRRDDVQLKMKGVQDITGFTDSKSFYYLVFGSGPQGKITLYSDDMTGHYFPTFTIDTGCHTVQDLRGMKMGPDYVITYICLGVDGTAISLQARSLILEELKLAELETTADDLLHCLDKADMLLDSRKPNITYLADLTISGSMMTVNGPQTWTGLVTFSRGLTVTGTTTFNNRVDIKPSGNIVPTSGSLAKLFSDIDDLKSSVEDLAEDLDNLLYHSGDQTINGPITASTLTADKLEIDVLQIQ</sequence>
<proteinExistence type="predicted"/>
<feature type="signal peptide" evidence="1">
    <location>
        <begin position="1"/>
        <end position="27"/>
    </location>
</feature>
<keyword evidence="1" id="KW-0732">Signal</keyword>
<evidence type="ECO:0000313" key="2">
    <source>
        <dbReference type="EMBL" id="KAG7170903.1"/>
    </source>
</evidence>
<gene>
    <name evidence="2" type="ORF">Hamer_G012473</name>
</gene>
<comment type="caution">
    <text evidence="2">The sequence shown here is derived from an EMBL/GenBank/DDBJ whole genome shotgun (WGS) entry which is preliminary data.</text>
</comment>